<evidence type="ECO:0000256" key="1">
    <source>
        <dbReference type="ARBA" id="ARBA00004651"/>
    </source>
</evidence>
<organism evidence="9 10">
    <name type="scientific">Isoptericola chiayiensis</name>
    <dbReference type="NCBI Taxonomy" id="579446"/>
    <lineage>
        <taxon>Bacteria</taxon>
        <taxon>Bacillati</taxon>
        <taxon>Actinomycetota</taxon>
        <taxon>Actinomycetes</taxon>
        <taxon>Micrococcales</taxon>
        <taxon>Promicromonosporaceae</taxon>
        <taxon>Isoptericola</taxon>
    </lineage>
</organism>
<comment type="caution">
    <text evidence="9">The sequence shown here is derived from an EMBL/GenBank/DDBJ whole genome shotgun (WGS) entry which is preliminary data.</text>
</comment>
<evidence type="ECO:0000256" key="7">
    <source>
        <dbReference type="SAM" id="Phobius"/>
    </source>
</evidence>
<reference evidence="10" key="1">
    <citation type="journal article" date="2019" name="Int. J. Syst. Evol. Microbiol.">
        <title>The Global Catalogue of Microorganisms (GCM) 10K type strain sequencing project: providing services to taxonomists for standard genome sequencing and annotation.</title>
        <authorList>
            <consortium name="The Broad Institute Genomics Platform"/>
            <consortium name="The Broad Institute Genome Sequencing Center for Infectious Disease"/>
            <person name="Wu L."/>
            <person name="Ma J."/>
        </authorList>
    </citation>
    <scope>NUCLEOTIDE SEQUENCE [LARGE SCALE GENOMIC DNA]</scope>
    <source>
        <strain evidence="10">JCM 18063</strain>
    </source>
</reference>
<keyword evidence="10" id="KW-1185">Reference proteome</keyword>
<evidence type="ECO:0000259" key="8">
    <source>
        <dbReference type="Pfam" id="PF09335"/>
    </source>
</evidence>
<feature type="transmembrane region" description="Helical" evidence="7">
    <location>
        <begin position="115"/>
        <end position="139"/>
    </location>
</feature>
<sequence length="184" mass="19923">MGPMVTAPLLAAASSDAERHGVFTLEGFPYWIVYVAAFGIVMVRAQATYWLGRGVARGMGGTRVAHVLASPRATQVIDRIHRWGPPAVTFSFFTVGVQTVVNLAAGYLRMPFGRYLVALTFGCLVWAAIWTTVGTAVVWGAVLLFLHHPAVLAALVVLALGLTAWLLHRRRTRTDAAQPTPEEV</sequence>
<keyword evidence="6 7" id="KW-0472">Membrane</keyword>
<evidence type="ECO:0000313" key="10">
    <source>
        <dbReference type="Proteomes" id="UP001500956"/>
    </source>
</evidence>
<feature type="transmembrane region" description="Helical" evidence="7">
    <location>
        <begin position="27"/>
        <end position="51"/>
    </location>
</feature>
<accession>A0ABP8YIE7</accession>
<keyword evidence="3" id="KW-1003">Cell membrane</keyword>
<evidence type="ECO:0000256" key="4">
    <source>
        <dbReference type="ARBA" id="ARBA00022692"/>
    </source>
</evidence>
<comment type="subcellular location">
    <subcellularLocation>
        <location evidence="1">Cell membrane</location>
        <topology evidence="1">Multi-pass membrane protein</topology>
    </subcellularLocation>
</comment>
<keyword evidence="4 7" id="KW-0812">Transmembrane</keyword>
<evidence type="ECO:0000256" key="2">
    <source>
        <dbReference type="ARBA" id="ARBA00010792"/>
    </source>
</evidence>
<dbReference type="EMBL" id="BAABID010000008">
    <property type="protein sequence ID" value="GAA4729332.1"/>
    <property type="molecule type" value="Genomic_DNA"/>
</dbReference>
<feature type="domain" description="VTT" evidence="8">
    <location>
        <begin position="28"/>
        <end position="135"/>
    </location>
</feature>
<dbReference type="InterPro" id="IPR032816">
    <property type="entry name" value="VTT_dom"/>
</dbReference>
<evidence type="ECO:0000313" key="9">
    <source>
        <dbReference type="EMBL" id="GAA4729332.1"/>
    </source>
</evidence>
<dbReference type="PANTHER" id="PTHR42709:SF6">
    <property type="entry name" value="UNDECAPRENYL PHOSPHATE TRANSPORTER A"/>
    <property type="match status" value="1"/>
</dbReference>
<dbReference type="Proteomes" id="UP001500956">
    <property type="component" value="Unassembled WGS sequence"/>
</dbReference>
<evidence type="ECO:0000256" key="3">
    <source>
        <dbReference type="ARBA" id="ARBA00022475"/>
    </source>
</evidence>
<dbReference type="InterPro" id="IPR051311">
    <property type="entry name" value="DedA_domain"/>
</dbReference>
<gene>
    <name evidence="9" type="ORF">GCM10023216_21030</name>
</gene>
<evidence type="ECO:0000256" key="5">
    <source>
        <dbReference type="ARBA" id="ARBA00022989"/>
    </source>
</evidence>
<comment type="similarity">
    <text evidence="2">Belongs to the DedA family.</text>
</comment>
<keyword evidence="5 7" id="KW-1133">Transmembrane helix</keyword>
<dbReference type="PANTHER" id="PTHR42709">
    <property type="entry name" value="ALKALINE PHOSPHATASE LIKE PROTEIN"/>
    <property type="match status" value="1"/>
</dbReference>
<protein>
    <recommendedName>
        <fullName evidence="8">VTT domain-containing protein</fullName>
    </recommendedName>
</protein>
<name>A0ABP8YIE7_9MICO</name>
<dbReference type="Pfam" id="PF09335">
    <property type="entry name" value="VTT_dom"/>
    <property type="match status" value="1"/>
</dbReference>
<proteinExistence type="inferred from homology"/>
<feature type="transmembrane region" description="Helical" evidence="7">
    <location>
        <begin position="145"/>
        <end position="167"/>
    </location>
</feature>
<evidence type="ECO:0000256" key="6">
    <source>
        <dbReference type="ARBA" id="ARBA00023136"/>
    </source>
</evidence>